<keyword evidence="2" id="KW-0677">Repeat</keyword>
<feature type="repeat" description="WD" evidence="3">
    <location>
        <begin position="795"/>
        <end position="836"/>
    </location>
</feature>
<feature type="repeat" description="WD" evidence="3">
    <location>
        <begin position="883"/>
        <end position="924"/>
    </location>
</feature>
<name>A0A0B7FMW8_THACB</name>
<dbReference type="SUPFAM" id="SSF52540">
    <property type="entry name" value="P-loop containing nucleoside triphosphate hydrolases"/>
    <property type="match status" value="1"/>
</dbReference>
<dbReference type="PRINTS" id="PR00320">
    <property type="entry name" value="GPROTEINBRPT"/>
</dbReference>
<dbReference type="OrthoDB" id="3266532at2759"/>
<evidence type="ECO:0000256" key="4">
    <source>
        <dbReference type="SAM" id="MobiDB-lite"/>
    </source>
</evidence>
<gene>
    <name evidence="6" type="ORF">RSOLAG1IB_09033</name>
</gene>
<dbReference type="PANTHER" id="PTHR22847">
    <property type="entry name" value="WD40 REPEAT PROTEIN"/>
    <property type="match status" value="1"/>
</dbReference>
<evidence type="ECO:0000256" key="1">
    <source>
        <dbReference type="ARBA" id="ARBA00022574"/>
    </source>
</evidence>
<dbReference type="InterPro" id="IPR001680">
    <property type="entry name" value="WD40_rpt"/>
</dbReference>
<feature type="region of interest" description="Disordered" evidence="4">
    <location>
        <begin position="80"/>
        <end position="122"/>
    </location>
</feature>
<evidence type="ECO:0000259" key="5">
    <source>
        <dbReference type="PROSITE" id="PS50837"/>
    </source>
</evidence>
<feature type="repeat" description="WD" evidence="3">
    <location>
        <begin position="1122"/>
        <end position="1163"/>
    </location>
</feature>
<dbReference type="SUPFAM" id="SSF50978">
    <property type="entry name" value="WD40 repeat-like"/>
    <property type="match status" value="1"/>
</dbReference>
<dbReference type="GO" id="GO:1990234">
    <property type="term" value="C:transferase complex"/>
    <property type="evidence" value="ECO:0007669"/>
    <property type="project" value="UniProtKB-ARBA"/>
</dbReference>
<dbReference type="PROSITE" id="PS50837">
    <property type="entry name" value="NACHT"/>
    <property type="match status" value="1"/>
</dbReference>
<feature type="repeat" description="WD" evidence="3">
    <location>
        <begin position="926"/>
        <end position="967"/>
    </location>
</feature>
<feature type="repeat" description="WD" evidence="3">
    <location>
        <begin position="1292"/>
        <end position="1326"/>
    </location>
</feature>
<feature type="compositionally biased region" description="Basic and acidic residues" evidence="4">
    <location>
        <begin position="85"/>
        <end position="109"/>
    </location>
</feature>
<dbReference type="InterPro" id="IPR011047">
    <property type="entry name" value="Quinoprotein_ADH-like_sf"/>
</dbReference>
<dbReference type="InterPro" id="IPR036322">
    <property type="entry name" value="WD40_repeat_dom_sf"/>
</dbReference>
<feature type="repeat" description="WD" evidence="3">
    <location>
        <begin position="1208"/>
        <end position="1249"/>
    </location>
</feature>
<dbReference type="SMART" id="SM00320">
    <property type="entry name" value="WD40"/>
    <property type="match status" value="13"/>
</dbReference>
<dbReference type="PROSITE" id="PS50082">
    <property type="entry name" value="WD_REPEATS_2"/>
    <property type="match status" value="10"/>
</dbReference>
<dbReference type="Gene3D" id="2.130.10.10">
    <property type="entry name" value="YVTN repeat-like/Quinoprotein amine dehydrogenase"/>
    <property type="match status" value="6"/>
</dbReference>
<dbReference type="Pfam" id="PF24883">
    <property type="entry name" value="NPHP3_N"/>
    <property type="match status" value="1"/>
</dbReference>
<dbReference type="InterPro" id="IPR027417">
    <property type="entry name" value="P-loop_NTPase"/>
</dbReference>
<evidence type="ECO:0000313" key="6">
    <source>
        <dbReference type="EMBL" id="CEL59035.1"/>
    </source>
</evidence>
<dbReference type="EMBL" id="LN679136">
    <property type="protein sequence ID" value="CEL59035.1"/>
    <property type="molecule type" value="Genomic_DNA"/>
</dbReference>
<sequence>MEMSDNIISLYESIQLELNQIKALQAEGSMRQYARSGTGPDAVYGCYTRVHGYLTRILFEISKSVHRKVEDQSKILEEQANMTKEQARKLEEQERKVEEQERKSKELEQHVQSAHPQSPLSRLSPALSARYNSAQAVELKRGICTPGTRVDVLAQMHQWASVSGSDAGSVYWLNGMAGTGKTTIAYSLCAELENKKQLAASFFCSRLLPECRNVNYIIPSIAYQLARRLPVFGAALVKVLERDPDIHTQLPSIQFASLISEPLVEVQASIPGNLVVVIDALDECESQESTKVVLSALLRAGDKLQLPIRFFISSRPEPDIRQQMQDRMNGRGYSQLILHELDTDTVQTDIEKYVRNALAPLDRISDDQIAKLVADAGVLFIYAATAVRYISDSGFSRNPYGRLQNVLEASGTGPKLKNKAIDELYTVILRAALEDKAIDETERGDILQILHTVVAAQEPLTVRALSGLLQLDNEDRVRASIRPLWSVLHVTGGNQLVTTLHASFPDYMLSHERATDYYCDRKLYDGILARLCLDCIATTTPRFNLCGLESSFVLDRDVDGLDQKVQKAVSPHLLYACRYWINHLATTYGTADLVLQVQNYISKHLLLWLEVMNLSQNTQMAIDVMRRTDEWATANTASPELKELAHDAWCFTTSFASNVASASTPHLYISILPFWPSSRPISRAYRHLFPRLSHVDGPAMDMRQLAVLATWSFPGGVFYAAFSPNGSRVVFASASQVTVVDAYSGRAITGPLDGHTQAIRSVKFSPDGTRIVSCSVDKSIRVWDAETGEQLLGPLLGHSKDVDSVQYSPDGTCIASGSWDGTIRVWDAASGEAKLVIEPPEECRSGIISIRYSPDGAHIAVGLCNGQLLIRDASTGALTLGPLMGHTKSVISVDYSPDGTRVVSGSFDKTIRVWSAAKGDLVLGPLIGHTGWIRSVKYSPNGRHIVSGSDDRTVRAWDAQTGDTILGPLEGHHSSITSVCYSPDSTRLVSCGGEKTVYVWDARSQQKALPAADGCTKGVESVAYSSDGTRIVSGSGNDVHIWNASTGDLILGPLTAHTDTVTSVDYSPAGDQFASGSGDCTICIWDAQPGSGLPLFAFSSLIMKINKKKKNAQTRAVLLGPLTGHTDWVTSVAYSPRGTSLASGSYDRTVRVWDTRSGDMILGPLRGHAYMVTTVRYSPTGTYIASGSWDWTILVWDARSGDMVLGPLTGHTDSILSIGFSPDGTRLASSSDDSSIHVWDTQTGQVVLGPLKGRAERGQVRYSPTGAHIYSCQDNRIWVLDAYTGNVALGPLTGHQRDITSIDISPDGTRLISGSIDNSIRVWDVQPQPGSDLSTLIHLTWEINDDGWVVDSSDSSRLLVWVPHDLRASLMHPRSISLISRKGKLWLNLENACIGTRWGECYAPPV</sequence>
<reference evidence="6 7" key="1">
    <citation type="submission" date="2014-11" db="EMBL/GenBank/DDBJ databases">
        <authorList>
            <person name="Wibberg Daniel"/>
        </authorList>
    </citation>
    <scope>NUCLEOTIDE SEQUENCE [LARGE SCALE GENOMIC DNA]</scope>
    <source>
        <strain evidence="6">Rhizoctonia solani AG1-IB 7/3/14</strain>
    </source>
</reference>
<dbReference type="STRING" id="1108050.A0A0B7FMW8"/>
<dbReference type="PROSITE" id="PS50294">
    <property type="entry name" value="WD_REPEATS_REGION"/>
    <property type="match status" value="10"/>
</dbReference>
<dbReference type="Proteomes" id="UP000059188">
    <property type="component" value="Unassembled WGS sequence"/>
</dbReference>
<proteinExistence type="predicted"/>
<dbReference type="PANTHER" id="PTHR22847:SF637">
    <property type="entry name" value="WD REPEAT DOMAIN 5B"/>
    <property type="match status" value="1"/>
</dbReference>
<dbReference type="InterPro" id="IPR020472">
    <property type="entry name" value="WD40_PAC1"/>
</dbReference>
<dbReference type="InterPro" id="IPR019775">
    <property type="entry name" value="WD40_repeat_CS"/>
</dbReference>
<keyword evidence="7" id="KW-1185">Reference proteome</keyword>
<dbReference type="PROSITE" id="PS00678">
    <property type="entry name" value="WD_REPEATS_1"/>
    <property type="match status" value="7"/>
</dbReference>
<keyword evidence="1 3" id="KW-0853">WD repeat</keyword>
<dbReference type="GO" id="GO:0005634">
    <property type="term" value="C:nucleus"/>
    <property type="evidence" value="ECO:0007669"/>
    <property type="project" value="TreeGrafter"/>
</dbReference>
<accession>A0A0B7FMW8</accession>
<evidence type="ECO:0000313" key="7">
    <source>
        <dbReference type="Proteomes" id="UP000059188"/>
    </source>
</evidence>
<feature type="repeat" description="WD" evidence="3">
    <location>
        <begin position="1054"/>
        <end position="1086"/>
    </location>
</feature>
<dbReference type="SUPFAM" id="SSF50998">
    <property type="entry name" value="Quinoprotein alcohol dehydrogenase-like"/>
    <property type="match status" value="2"/>
</dbReference>
<feature type="repeat" description="WD" evidence="3">
    <location>
        <begin position="1165"/>
        <end position="1206"/>
    </location>
</feature>
<organism evidence="6 7">
    <name type="scientific">Thanatephorus cucumeris (strain AG1-IB / isolate 7/3/14)</name>
    <name type="common">Lettuce bottom rot fungus</name>
    <name type="synonym">Rhizoctonia solani</name>
    <dbReference type="NCBI Taxonomy" id="1108050"/>
    <lineage>
        <taxon>Eukaryota</taxon>
        <taxon>Fungi</taxon>
        <taxon>Dikarya</taxon>
        <taxon>Basidiomycota</taxon>
        <taxon>Agaricomycotina</taxon>
        <taxon>Agaricomycetes</taxon>
        <taxon>Cantharellales</taxon>
        <taxon>Ceratobasidiaceae</taxon>
        <taxon>Rhizoctonia</taxon>
        <taxon>Rhizoctonia solani AG-1</taxon>
    </lineage>
</organism>
<feature type="repeat" description="WD" evidence="3">
    <location>
        <begin position="752"/>
        <end position="793"/>
    </location>
</feature>
<feature type="domain" description="NACHT" evidence="5">
    <location>
        <begin position="169"/>
        <end position="316"/>
    </location>
</feature>
<feature type="repeat" description="WD" evidence="3">
    <location>
        <begin position="969"/>
        <end position="1010"/>
    </location>
</feature>
<dbReference type="InterPro" id="IPR015943">
    <property type="entry name" value="WD40/YVTN_repeat-like_dom_sf"/>
</dbReference>
<protein>
    <submittedName>
        <fullName evidence="6">Vegetative incompatibility protein HET-E-1</fullName>
    </submittedName>
</protein>
<evidence type="ECO:0000256" key="2">
    <source>
        <dbReference type="ARBA" id="ARBA00022737"/>
    </source>
</evidence>
<evidence type="ECO:0000256" key="3">
    <source>
        <dbReference type="PROSITE-ProRule" id="PRU00221"/>
    </source>
</evidence>
<dbReference type="InterPro" id="IPR056884">
    <property type="entry name" value="NPHP3-like_N"/>
</dbReference>
<dbReference type="InterPro" id="IPR007111">
    <property type="entry name" value="NACHT_NTPase"/>
</dbReference>
<dbReference type="Gene3D" id="3.40.50.300">
    <property type="entry name" value="P-loop containing nucleotide triphosphate hydrolases"/>
    <property type="match status" value="1"/>
</dbReference>
<dbReference type="CDD" id="cd00200">
    <property type="entry name" value="WD40"/>
    <property type="match status" value="3"/>
</dbReference>
<dbReference type="Pfam" id="PF00400">
    <property type="entry name" value="WD40"/>
    <property type="match status" value="11"/>
</dbReference>